<protein>
    <submittedName>
        <fullName evidence="4">Serine hydrolase</fullName>
    </submittedName>
</protein>
<accession>A0A1S1N234</accession>
<dbReference type="SUPFAM" id="SSF56601">
    <property type="entry name" value="beta-lactamase/transpeptidase-like"/>
    <property type="match status" value="1"/>
</dbReference>
<dbReference type="EMBL" id="MKJU01000022">
    <property type="protein sequence ID" value="OHU92245.1"/>
    <property type="molecule type" value="Genomic_DNA"/>
</dbReference>
<dbReference type="Gene3D" id="3.40.710.10">
    <property type="entry name" value="DD-peptidase/beta-lactamase superfamily"/>
    <property type="match status" value="1"/>
</dbReference>
<dbReference type="InterPro" id="IPR012338">
    <property type="entry name" value="Beta-lactam/transpept-like"/>
</dbReference>
<comment type="caution">
    <text evidence="4">The sequence shown here is derived from an EMBL/GenBank/DDBJ whole genome shotgun (WGS) entry which is preliminary data.</text>
</comment>
<reference evidence="4 5" key="1">
    <citation type="submission" date="2016-09" db="EMBL/GenBank/DDBJ databases">
        <title>Pseudoalteromonas amylolytica sp. nov., isolated from the surface seawater.</title>
        <authorList>
            <person name="Wu Y.-H."/>
            <person name="Cheng H."/>
            <person name="Jin X.-B."/>
            <person name="Wang C.-S."/>
            <person name="Xu X.-W."/>
        </authorList>
    </citation>
    <scope>NUCLEOTIDE SEQUENCE [LARGE SCALE GENOMIC DNA]</scope>
    <source>
        <strain evidence="4 5">JW1</strain>
    </source>
</reference>
<gene>
    <name evidence="4" type="ORF">BET10_06550</name>
</gene>
<dbReference type="Pfam" id="PF00144">
    <property type="entry name" value="Beta-lactamase"/>
    <property type="match status" value="1"/>
</dbReference>
<feature type="domain" description="Peptidase S12 Pab87-related C-terminal" evidence="3">
    <location>
        <begin position="416"/>
        <end position="516"/>
    </location>
</feature>
<dbReference type="Gene3D" id="2.40.128.600">
    <property type="match status" value="1"/>
</dbReference>
<evidence type="ECO:0000313" key="4">
    <source>
        <dbReference type="EMBL" id="OHU92245.1"/>
    </source>
</evidence>
<feature type="chain" id="PRO_5010178244" evidence="1">
    <location>
        <begin position="17"/>
        <end position="524"/>
    </location>
</feature>
<dbReference type="OrthoDB" id="119951at2"/>
<dbReference type="InterPro" id="IPR001466">
    <property type="entry name" value="Beta-lactam-related"/>
</dbReference>
<dbReference type="Proteomes" id="UP000179786">
    <property type="component" value="Unassembled WGS sequence"/>
</dbReference>
<keyword evidence="1" id="KW-0732">Signal</keyword>
<dbReference type="Pfam" id="PF11954">
    <property type="entry name" value="DUF3471"/>
    <property type="match status" value="1"/>
</dbReference>
<name>A0A1S1N234_9GAMM</name>
<keyword evidence="5" id="KW-1185">Reference proteome</keyword>
<feature type="domain" description="Beta-lactamase-related" evidence="2">
    <location>
        <begin position="33"/>
        <end position="364"/>
    </location>
</feature>
<dbReference type="AlphaFoldDB" id="A0A1S1N234"/>
<evidence type="ECO:0000259" key="3">
    <source>
        <dbReference type="Pfam" id="PF11954"/>
    </source>
</evidence>
<evidence type="ECO:0000259" key="2">
    <source>
        <dbReference type="Pfam" id="PF00144"/>
    </source>
</evidence>
<evidence type="ECO:0000313" key="5">
    <source>
        <dbReference type="Proteomes" id="UP000179786"/>
    </source>
</evidence>
<dbReference type="InterPro" id="IPR021860">
    <property type="entry name" value="Peptidase_S12_Pab87-rel_C"/>
</dbReference>
<dbReference type="GO" id="GO:0016787">
    <property type="term" value="F:hydrolase activity"/>
    <property type="evidence" value="ECO:0007669"/>
    <property type="project" value="UniProtKB-KW"/>
</dbReference>
<dbReference type="PANTHER" id="PTHR46825:SF15">
    <property type="entry name" value="BETA-LACTAMASE-RELATED DOMAIN-CONTAINING PROTEIN"/>
    <property type="match status" value="1"/>
</dbReference>
<evidence type="ECO:0000256" key="1">
    <source>
        <dbReference type="SAM" id="SignalP"/>
    </source>
</evidence>
<dbReference type="InterPro" id="IPR050491">
    <property type="entry name" value="AmpC-like"/>
</dbReference>
<proteinExistence type="predicted"/>
<dbReference type="PANTHER" id="PTHR46825">
    <property type="entry name" value="D-ALANYL-D-ALANINE-CARBOXYPEPTIDASE/ENDOPEPTIDASE AMPH"/>
    <property type="match status" value="1"/>
</dbReference>
<feature type="signal peptide" evidence="1">
    <location>
        <begin position="1"/>
        <end position="16"/>
    </location>
</feature>
<sequence length="524" mass="57984">MIGAGLALILTLPSLAQQTDSSTAKNAVNVQDVDTAVRQAMTRFNIPGLAIAVVEKGQVVMAKGYGVRHLTTSEPVDKHTLFGIASNTKAFTSAALAMLVDEGKLNWDDKVIKHLPEFRMFDAYVSAEMAIRDLLSHRSGLGLGAGDLMIWPDTNKTTEQLIAGIANIKPSSSFRSEYAYNNLMFVVAGEVVARVSGMSWQDFVEQRMFTKLGMDDSKAGFSRISPDNRNWATGHIPMDGQLNPFFVNYLEDFRGAGAIASNVDDMSQWLLTQLNAGKTPQGQQLFSAQQQLQMWQPHIMREAKEESFTTHRQQFRGYGLGWAIEDYFGYKKLGHGGGILGMVSQVALLPERQLGVVLLSNQQAYPALTGIIDEVFEDALGLPEIDRVEVALQNYEQEKANNYATAGIKPLTTVQASLPLKHYTGTLTSDWYGDVIVKQVGGNLMIDFTHTDLLKGKLEHYSGNTFVVRWQERLLEADAYIQFNMNNFQQVVGANMEFVSPDVTDFSFDFHDLELTALPAAEAE</sequence>
<dbReference type="STRING" id="1859457.BET10_06550"/>
<organism evidence="4 5">
    <name type="scientific">Pseudoalteromonas amylolytica</name>
    <dbReference type="NCBI Taxonomy" id="1859457"/>
    <lineage>
        <taxon>Bacteria</taxon>
        <taxon>Pseudomonadati</taxon>
        <taxon>Pseudomonadota</taxon>
        <taxon>Gammaproteobacteria</taxon>
        <taxon>Alteromonadales</taxon>
        <taxon>Pseudoalteromonadaceae</taxon>
        <taxon>Pseudoalteromonas</taxon>
    </lineage>
</organism>
<keyword evidence="4" id="KW-0378">Hydrolase</keyword>